<evidence type="ECO:0000313" key="1">
    <source>
        <dbReference type="EMBL" id="KYO67330.1"/>
    </source>
</evidence>
<dbReference type="Proteomes" id="UP000075737">
    <property type="component" value="Unassembled WGS sequence"/>
</dbReference>
<proteinExistence type="predicted"/>
<evidence type="ECO:0000313" key="2">
    <source>
        <dbReference type="Proteomes" id="UP000075737"/>
    </source>
</evidence>
<organism evidence="1 2">
    <name type="scientific">Thermovenabulum gondwanense</name>
    <dbReference type="NCBI Taxonomy" id="520767"/>
    <lineage>
        <taxon>Bacteria</taxon>
        <taxon>Bacillati</taxon>
        <taxon>Bacillota</taxon>
        <taxon>Clostridia</taxon>
        <taxon>Thermosediminibacterales</taxon>
        <taxon>Thermosediminibacteraceae</taxon>
        <taxon>Thermovenabulum</taxon>
    </lineage>
</organism>
<keyword evidence="2" id="KW-1185">Reference proteome</keyword>
<accession>A0A161PYQ3</accession>
<protein>
    <submittedName>
        <fullName evidence="1">Uncharacterized protein</fullName>
    </submittedName>
</protein>
<sequence length="82" mass="10045">MMYDTYKDLNEFIEDLERIGEIEFEYKGKDYSLLYYDKIYICEYNKPETEKEYDTIEEFLDDYKIDGVPIRELATEIKVFAH</sequence>
<dbReference type="EMBL" id="LOHZ01000022">
    <property type="protein sequence ID" value="KYO67330.1"/>
    <property type="molecule type" value="Genomic_DNA"/>
</dbReference>
<gene>
    <name evidence="1" type="ORF">ATZ99_06160</name>
</gene>
<reference evidence="1 2" key="1">
    <citation type="submission" date="2015-12" db="EMBL/GenBank/DDBJ databases">
        <title>Draft genome of Thermovenabulum gondwanense isolated from a red thermophilic microbial mat colonisisng an outflow channel of a bore well.</title>
        <authorList>
            <person name="Patel B.K."/>
        </authorList>
    </citation>
    <scope>NUCLEOTIDE SEQUENCE [LARGE SCALE GENOMIC DNA]</scope>
    <source>
        <strain evidence="1 2">R270</strain>
    </source>
</reference>
<dbReference type="RefSeq" id="WP_068747783.1">
    <property type="nucleotide sequence ID" value="NZ_LOHZ01000022.1"/>
</dbReference>
<name>A0A161PYQ3_9FIRM</name>
<comment type="caution">
    <text evidence="1">The sequence shown here is derived from an EMBL/GenBank/DDBJ whole genome shotgun (WGS) entry which is preliminary data.</text>
</comment>
<dbReference type="AlphaFoldDB" id="A0A161PYQ3"/>